<keyword evidence="2" id="KW-1185">Reference proteome</keyword>
<sequence>MYTSALTTSRSAVVYKRLDGGSAGAGCRFLNGARHFGLCALPGRARHHDPAHRSLKGTSV</sequence>
<gene>
    <name evidence="1" type="ORF">SPARVUS_LOCUS9479176</name>
</gene>
<reference evidence="1" key="1">
    <citation type="submission" date="2023-05" db="EMBL/GenBank/DDBJ databases">
        <authorList>
            <person name="Stuckert A."/>
        </authorList>
    </citation>
    <scope>NUCLEOTIDE SEQUENCE</scope>
</reference>
<dbReference type="Proteomes" id="UP001162483">
    <property type="component" value="Unassembled WGS sequence"/>
</dbReference>
<dbReference type="EMBL" id="CATNWA010015267">
    <property type="protein sequence ID" value="CAI9581395.1"/>
    <property type="molecule type" value="Genomic_DNA"/>
</dbReference>
<protein>
    <submittedName>
        <fullName evidence="1">Uncharacterized protein</fullName>
    </submittedName>
</protein>
<name>A0ABN9E921_9NEOB</name>
<organism evidence="1 2">
    <name type="scientific">Staurois parvus</name>
    <dbReference type="NCBI Taxonomy" id="386267"/>
    <lineage>
        <taxon>Eukaryota</taxon>
        <taxon>Metazoa</taxon>
        <taxon>Chordata</taxon>
        <taxon>Craniata</taxon>
        <taxon>Vertebrata</taxon>
        <taxon>Euteleostomi</taxon>
        <taxon>Amphibia</taxon>
        <taxon>Batrachia</taxon>
        <taxon>Anura</taxon>
        <taxon>Neobatrachia</taxon>
        <taxon>Ranoidea</taxon>
        <taxon>Ranidae</taxon>
        <taxon>Staurois</taxon>
    </lineage>
</organism>
<evidence type="ECO:0000313" key="1">
    <source>
        <dbReference type="EMBL" id="CAI9581395.1"/>
    </source>
</evidence>
<evidence type="ECO:0000313" key="2">
    <source>
        <dbReference type="Proteomes" id="UP001162483"/>
    </source>
</evidence>
<proteinExistence type="predicted"/>
<comment type="caution">
    <text evidence="1">The sequence shown here is derived from an EMBL/GenBank/DDBJ whole genome shotgun (WGS) entry which is preliminary data.</text>
</comment>
<accession>A0ABN9E921</accession>